<dbReference type="Pfam" id="PF07729">
    <property type="entry name" value="FCD"/>
    <property type="match status" value="1"/>
</dbReference>
<dbReference type="SUPFAM" id="SSF46785">
    <property type="entry name" value="Winged helix' DNA-binding domain"/>
    <property type="match status" value="1"/>
</dbReference>
<evidence type="ECO:0000256" key="3">
    <source>
        <dbReference type="ARBA" id="ARBA00023163"/>
    </source>
</evidence>
<dbReference type="InterPro" id="IPR000524">
    <property type="entry name" value="Tscrpt_reg_HTH_GntR"/>
</dbReference>
<dbReference type="InterPro" id="IPR036388">
    <property type="entry name" value="WH-like_DNA-bd_sf"/>
</dbReference>
<dbReference type="Gene3D" id="1.10.10.10">
    <property type="entry name" value="Winged helix-like DNA-binding domain superfamily/Winged helix DNA-binding domain"/>
    <property type="match status" value="1"/>
</dbReference>
<dbReference type="RefSeq" id="WP_132877477.1">
    <property type="nucleotide sequence ID" value="NZ_SLXQ01000005.1"/>
</dbReference>
<evidence type="ECO:0000259" key="4">
    <source>
        <dbReference type="PROSITE" id="PS50949"/>
    </source>
</evidence>
<feature type="domain" description="HTH gntR-type" evidence="4">
    <location>
        <begin position="12"/>
        <end position="79"/>
    </location>
</feature>
<dbReference type="Gene3D" id="1.20.120.530">
    <property type="entry name" value="GntR ligand-binding domain-like"/>
    <property type="match status" value="1"/>
</dbReference>
<evidence type="ECO:0000256" key="2">
    <source>
        <dbReference type="ARBA" id="ARBA00023125"/>
    </source>
</evidence>
<name>A0A4R2QUU0_9PSEU</name>
<organism evidence="5 6">
    <name type="scientific">Tamaricihabitans halophyticus</name>
    <dbReference type="NCBI Taxonomy" id="1262583"/>
    <lineage>
        <taxon>Bacteria</taxon>
        <taxon>Bacillati</taxon>
        <taxon>Actinomycetota</taxon>
        <taxon>Actinomycetes</taxon>
        <taxon>Pseudonocardiales</taxon>
        <taxon>Pseudonocardiaceae</taxon>
        <taxon>Tamaricihabitans</taxon>
    </lineage>
</organism>
<dbReference type="InterPro" id="IPR008920">
    <property type="entry name" value="TF_FadR/GntR_C"/>
</dbReference>
<evidence type="ECO:0000256" key="1">
    <source>
        <dbReference type="ARBA" id="ARBA00023015"/>
    </source>
</evidence>
<accession>A0A4R2QUU0</accession>
<evidence type="ECO:0000313" key="6">
    <source>
        <dbReference type="Proteomes" id="UP000294911"/>
    </source>
</evidence>
<dbReference type="SUPFAM" id="SSF48008">
    <property type="entry name" value="GntR ligand-binding domain-like"/>
    <property type="match status" value="1"/>
</dbReference>
<dbReference type="Pfam" id="PF00392">
    <property type="entry name" value="GntR"/>
    <property type="match status" value="1"/>
</dbReference>
<comment type="caution">
    <text evidence="5">The sequence shown here is derived from an EMBL/GenBank/DDBJ whole genome shotgun (WGS) entry which is preliminary data.</text>
</comment>
<dbReference type="InterPro" id="IPR036390">
    <property type="entry name" value="WH_DNA-bd_sf"/>
</dbReference>
<keyword evidence="3" id="KW-0804">Transcription</keyword>
<dbReference type="EMBL" id="SLXQ01000005">
    <property type="protein sequence ID" value="TCP53024.1"/>
    <property type="molecule type" value="Genomic_DNA"/>
</dbReference>
<dbReference type="PANTHER" id="PTHR43537">
    <property type="entry name" value="TRANSCRIPTIONAL REGULATOR, GNTR FAMILY"/>
    <property type="match status" value="1"/>
</dbReference>
<dbReference type="AlphaFoldDB" id="A0A4R2QUU0"/>
<dbReference type="PANTHER" id="PTHR43537:SF24">
    <property type="entry name" value="GLUCONATE OPERON TRANSCRIPTIONAL REPRESSOR"/>
    <property type="match status" value="1"/>
</dbReference>
<keyword evidence="6" id="KW-1185">Reference proteome</keyword>
<evidence type="ECO:0000313" key="5">
    <source>
        <dbReference type="EMBL" id="TCP53024.1"/>
    </source>
</evidence>
<keyword evidence="2" id="KW-0238">DNA-binding</keyword>
<dbReference type="OrthoDB" id="3186208at2"/>
<protein>
    <submittedName>
        <fullName evidence="5">GntR family transcriptional regulator</fullName>
    </submittedName>
</protein>
<dbReference type="GO" id="GO:0003700">
    <property type="term" value="F:DNA-binding transcription factor activity"/>
    <property type="evidence" value="ECO:0007669"/>
    <property type="project" value="InterPro"/>
</dbReference>
<dbReference type="PROSITE" id="PS50949">
    <property type="entry name" value="HTH_GNTR"/>
    <property type="match status" value="1"/>
</dbReference>
<dbReference type="SMART" id="SM00895">
    <property type="entry name" value="FCD"/>
    <property type="match status" value="1"/>
</dbReference>
<dbReference type="SMART" id="SM00345">
    <property type="entry name" value="HTH_GNTR"/>
    <property type="match status" value="1"/>
</dbReference>
<gene>
    <name evidence="5" type="ORF">EV191_10586</name>
</gene>
<sequence length="229" mass="25449">MNVPASESTSRQPARVRVIDWVRDGVLRGELRPGAFLDEAVVCEAVGVSRTPVREAFHQLAAEKFLHLTPRRGAQVSTVTARDLVEVYEMRKLLEGYAVQTLVQRGIAPPPEVDELLAMMHEPARVRRYAALEPEELFASSELNVRFHRAIVAATGNSVLTELYDNLRSRQQRVSVSAVQAQPDRLTTINREHTALVQALRDGDAEGATTILHRHLQPVETVLSKLPPA</sequence>
<dbReference type="Proteomes" id="UP000294911">
    <property type="component" value="Unassembled WGS sequence"/>
</dbReference>
<dbReference type="InterPro" id="IPR011711">
    <property type="entry name" value="GntR_C"/>
</dbReference>
<proteinExistence type="predicted"/>
<dbReference type="GO" id="GO:0003677">
    <property type="term" value="F:DNA binding"/>
    <property type="evidence" value="ECO:0007669"/>
    <property type="project" value="UniProtKB-KW"/>
</dbReference>
<reference evidence="5 6" key="1">
    <citation type="submission" date="2019-03" db="EMBL/GenBank/DDBJ databases">
        <title>Genomic Encyclopedia of Type Strains, Phase IV (KMG-IV): sequencing the most valuable type-strain genomes for metagenomic binning, comparative biology and taxonomic classification.</title>
        <authorList>
            <person name="Goeker M."/>
        </authorList>
    </citation>
    <scope>NUCLEOTIDE SEQUENCE [LARGE SCALE GENOMIC DNA]</scope>
    <source>
        <strain evidence="5 6">DSM 45765</strain>
    </source>
</reference>
<keyword evidence="1" id="KW-0805">Transcription regulation</keyword>